<dbReference type="EMBL" id="JAAIKC010000010">
    <property type="protein sequence ID" value="NEW08646.1"/>
    <property type="molecule type" value="Genomic_DNA"/>
</dbReference>
<evidence type="ECO:0000256" key="2">
    <source>
        <dbReference type="ARBA" id="ARBA00023125"/>
    </source>
</evidence>
<feature type="domain" description="HTH luxR-type" evidence="4">
    <location>
        <begin position="287"/>
        <end position="352"/>
    </location>
</feature>
<accession>A0A6G4A2C5</accession>
<dbReference type="RefSeq" id="WP_163951709.1">
    <property type="nucleotide sequence ID" value="NZ_JAAIKC010000010.1"/>
</dbReference>
<dbReference type="InterPro" id="IPR036388">
    <property type="entry name" value="WH-like_DNA-bd_sf"/>
</dbReference>
<dbReference type="InterPro" id="IPR000792">
    <property type="entry name" value="Tscrpt_reg_LuxR_C"/>
</dbReference>
<dbReference type="PANTHER" id="PTHR44688:SF16">
    <property type="entry name" value="DNA-BINDING TRANSCRIPTIONAL ACTIVATOR DEVR_DOSR"/>
    <property type="match status" value="1"/>
</dbReference>
<dbReference type="Pfam" id="PF00196">
    <property type="entry name" value="GerE"/>
    <property type="match status" value="1"/>
</dbReference>
<comment type="caution">
    <text evidence="5">The sequence shown here is derived from an EMBL/GenBank/DDBJ whole genome shotgun (WGS) entry which is preliminary data.</text>
</comment>
<name>A0A6G4A2C5_9BACL</name>
<keyword evidence="3" id="KW-0804">Transcription</keyword>
<dbReference type="PRINTS" id="PR00038">
    <property type="entry name" value="HTHLUXR"/>
</dbReference>
<dbReference type="AlphaFoldDB" id="A0A6G4A2C5"/>
<sequence length="355" mass="39661">MHAKMEPVKAELLRLSESTDCSYVYRRALVKLLRQVVPFDAACCTTVDPETLLSTGSVTDEDVEIIHDRLFEYDYLRTDYIPYRELVQAVDSTATLSGATEGELTRSARYRNVLSPAGFSDELRAALNYKGVCWGYLTLFRRVGHPSFSEEERVFISSLAPAIALRLRESGFAAPAEIELEPELEPGILVLGESLVTLSTNAIADRWLSRLREREGIDDTVLPRPVRTACFRALSALPDAPSSAKTCVRIPGYRYLTIRASKLYGLEDSPRLGVTFEPAGSADTLRLMAETCGLSEREKQILDALVRGMSTKELALSFHISAYTVQDHLKSIFVKTKVSSRRELVWRLFSRLGVV</sequence>
<evidence type="ECO:0000256" key="1">
    <source>
        <dbReference type="ARBA" id="ARBA00023015"/>
    </source>
</evidence>
<dbReference type="PANTHER" id="PTHR44688">
    <property type="entry name" value="DNA-BINDING TRANSCRIPTIONAL ACTIVATOR DEVR_DOSR"/>
    <property type="match status" value="1"/>
</dbReference>
<dbReference type="CDD" id="cd06170">
    <property type="entry name" value="LuxR_C_like"/>
    <property type="match status" value="1"/>
</dbReference>
<keyword evidence="1" id="KW-0805">Transcription regulation</keyword>
<evidence type="ECO:0000313" key="5">
    <source>
        <dbReference type="EMBL" id="NEW08646.1"/>
    </source>
</evidence>
<organism evidence="5">
    <name type="scientific">Paenibacillus sp. SYP-B3998</name>
    <dbReference type="NCBI Taxonomy" id="2678564"/>
    <lineage>
        <taxon>Bacteria</taxon>
        <taxon>Bacillati</taxon>
        <taxon>Bacillota</taxon>
        <taxon>Bacilli</taxon>
        <taxon>Bacillales</taxon>
        <taxon>Paenibacillaceae</taxon>
        <taxon>Paenibacillus</taxon>
    </lineage>
</organism>
<evidence type="ECO:0000256" key="3">
    <source>
        <dbReference type="ARBA" id="ARBA00023163"/>
    </source>
</evidence>
<proteinExistence type="predicted"/>
<dbReference type="GO" id="GO:0006355">
    <property type="term" value="P:regulation of DNA-templated transcription"/>
    <property type="evidence" value="ECO:0007669"/>
    <property type="project" value="InterPro"/>
</dbReference>
<dbReference type="SUPFAM" id="SSF55781">
    <property type="entry name" value="GAF domain-like"/>
    <property type="match status" value="1"/>
</dbReference>
<dbReference type="SMART" id="SM00421">
    <property type="entry name" value="HTH_LUXR"/>
    <property type="match status" value="1"/>
</dbReference>
<dbReference type="InterPro" id="IPR016032">
    <property type="entry name" value="Sig_transdc_resp-reg_C-effctor"/>
</dbReference>
<dbReference type="Gene3D" id="1.10.10.10">
    <property type="entry name" value="Winged helix-like DNA-binding domain superfamily/Winged helix DNA-binding domain"/>
    <property type="match status" value="1"/>
</dbReference>
<keyword evidence="2" id="KW-0238">DNA-binding</keyword>
<dbReference type="PROSITE" id="PS50043">
    <property type="entry name" value="HTH_LUXR_2"/>
    <property type="match status" value="1"/>
</dbReference>
<dbReference type="SUPFAM" id="SSF46894">
    <property type="entry name" value="C-terminal effector domain of the bipartite response regulators"/>
    <property type="match status" value="1"/>
</dbReference>
<dbReference type="GO" id="GO:0003677">
    <property type="term" value="F:DNA binding"/>
    <property type="evidence" value="ECO:0007669"/>
    <property type="project" value="UniProtKB-KW"/>
</dbReference>
<gene>
    <name evidence="5" type="ORF">GK047_21860</name>
</gene>
<reference evidence="5" key="1">
    <citation type="submission" date="2020-02" db="EMBL/GenBank/DDBJ databases">
        <authorList>
            <person name="Shen X.-R."/>
            <person name="Zhang Y.-X."/>
        </authorList>
    </citation>
    <scope>NUCLEOTIDE SEQUENCE</scope>
    <source>
        <strain evidence="5">SYP-B3998</strain>
    </source>
</reference>
<evidence type="ECO:0000259" key="4">
    <source>
        <dbReference type="PROSITE" id="PS50043"/>
    </source>
</evidence>
<protein>
    <submittedName>
        <fullName evidence="5">Helix-turn-helix transcriptional regulator</fullName>
    </submittedName>
</protein>